<comment type="caution">
    <text evidence="1">The sequence shown here is derived from an EMBL/GenBank/DDBJ whole genome shotgun (WGS) entry which is preliminary data.</text>
</comment>
<feature type="non-terminal residue" evidence="1">
    <location>
        <position position="219"/>
    </location>
</feature>
<reference evidence="1 2" key="1">
    <citation type="journal article" date="2018" name="Nat. Biotechnol.">
        <title>A standardized bacterial taxonomy based on genome phylogeny substantially revises the tree of life.</title>
        <authorList>
            <person name="Parks D.H."/>
            <person name="Chuvochina M."/>
            <person name="Waite D.W."/>
            <person name="Rinke C."/>
            <person name="Skarshewski A."/>
            <person name="Chaumeil P.A."/>
            <person name="Hugenholtz P."/>
        </authorList>
    </citation>
    <scope>NUCLEOTIDE SEQUENCE [LARGE SCALE GENOMIC DNA]</scope>
    <source>
        <strain evidence="1">UBA9956</strain>
    </source>
</reference>
<protein>
    <submittedName>
        <fullName evidence="1">Nucleotidyl transferase AbiEii/AbiGii toxin family protein</fullName>
    </submittedName>
</protein>
<dbReference type="Proteomes" id="UP000264062">
    <property type="component" value="Unassembled WGS sequence"/>
</dbReference>
<organism evidence="1 2">
    <name type="scientific">candidate division WOR-3 bacterium</name>
    <dbReference type="NCBI Taxonomy" id="2052148"/>
    <lineage>
        <taxon>Bacteria</taxon>
        <taxon>Bacteria division WOR-3</taxon>
    </lineage>
</organism>
<proteinExistence type="predicted"/>
<gene>
    <name evidence="1" type="ORF">DCW38_06915</name>
</gene>
<dbReference type="AlphaFoldDB" id="A0A350HBH7"/>
<evidence type="ECO:0000313" key="1">
    <source>
        <dbReference type="EMBL" id="HAV92893.1"/>
    </source>
</evidence>
<dbReference type="GO" id="GO:0016740">
    <property type="term" value="F:transferase activity"/>
    <property type="evidence" value="ECO:0007669"/>
    <property type="project" value="UniProtKB-KW"/>
</dbReference>
<name>A0A350HBH7_UNCW3</name>
<dbReference type="Gene3D" id="3.10.450.620">
    <property type="entry name" value="JHP933, nucleotidyltransferase-like core domain"/>
    <property type="match status" value="1"/>
</dbReference>
<dbReference type="InterPro" id="IPR014942">
    <property type="entry name" value="AbiEii"/>
</dbReference>
<keyword evidence="1" id="KW-0808">Transferase</keyword>
<dbReference type="EMBL" id="DMZY01000202">
    <property type="protein sequence ID" value="HAV92893.1"/>
    <property type="molecule type" value="Genomic_DNA"/>
</dbReference>
<accession>A0A350HBH7</accession>
<sequence length="219" mass="25788">MISKRYIIQWRAKADWIADYQVEQDLVISRAILEIFSSEYLYNRLAFRGGTSLNKLFFKESARYSEDINLVQIKSEPIKETVRQLREKLSFLGMGELKQKESNNTLVFRYESEIPPIIPMKLKIEINCREHFNVLGLKSKKYSVDSEWFKGNGVIRTYPLEEILGTKLRALYQRKKGRDLFDLYKALILLKPDIDKMLLCYSKYMEFSVGKAPSKKDFV</sequence>
<dbReference type="Pfam" id="PF08843">
    <property type="entry name" value="AbiEii"/>
    <property type="match status" value="1"/>
</dbReference>
<evidence type="ECO:0000313" key="2">
    <source>
        <dbReference type="Proteomes" id="UP000264062"/>
    </source>
</evidence>